<feature type="region of interest" description="Disordered" evidence="5">
    <location>
        <begin position="133"/>
        <end position="156"/>
    </location>
</feature>
<dbReference type="PROSITE" id="PS00036">
    <property type="entry name" value="BZIP_BASIC"/>
    <property type="match status" value="1"/>
</dbReference>
<dbReference type="PANTHER" id="PTHR23351:SF24">
    <property type="entry name" value="ACTIVATING TRANSCRIPTION FACTOR 3-RELATED"/>
    <property type="match status" value="1"/>
</dbReference>
<sequence length="314" mass="33384">MSRPAWLRDASSEAVCWPAGSLGSSASFSRMYNLNVNVAATAASTLAAAEGSCAAPRTPEVLNSVIAMSSGLGSPFSYPHSAPATPMGCCGAAPPAGDDSGGGGAAMLPPPAPPSVQHTCSQLIKEGLKLTIQSKRRHHSAEAAPGGGADPLAALPDDPSAAYSKLSKMYHHSVGSSGDDELTTEDAERRRRRRERNKIAATKCRLKKREKTVNLVQESEVLDSQNQELKAQIKNLESEQRHLMDMLTMHQSSCLKLQPQSEYVDPHQVAPHLNQQQQFANYYSTGSPPRGSPPSSAYHVDMYSGQGMDSGCIA</sequence>
<evidence type="ECO:0000313" key="7">
    <source>
        <dbReference type="EMBL" id="CAB3383418.1"/>
    </source>
</evidence>
<dbReference type="Proteomes" id="UP000494165">
    <property type="component" value="Unassembled WGS sequence"/>
</dbReference>
<evidence type="ECO:0000256" key="3">
    <source>
        <dbReference type="ARBA" id="ARBA00023163"/>
    </source>
</evidence>
<evidence type="ECO:0000256" key="4">
    <source>
        <dbReference type="SAM" id="Coils"/>
    </source>
</evidence>
<dbReference type="CDD" id="cd14722">
    <property type="entry name" value="bZIP_ATF3"/>
    <property type="match status" value="1"/>
</dbReference>
<dbReference type="OrthoDB" id="2596881at2759"/>
<dbReference type="EMBL" id="CADEPI010000308">
    <property type="protein sequence ID" value="CAB3383418.1"/>
    <property type="molecule type" value="Genomic_DNA"/>
</dbReference>
<keyword evidence="4" id="KW-0175">Coiled coil</keyword>
<reference evidence="7 8" key="1">
    <citation type="submission" date="2020-04" db="EMBL/GenBank/DDBJ databases">
        <authorList>
            <person name="Alioto T."/>
            <person name="Alioto T."/>
            <person name="Gomez Garrido J."/>
        </authorList>
    </citation>
    <scope>NUCLEOTIDE SEQUENCE [LARGE SCALE GENOMIC DNA]</scope>
</reference>
<dbReference type="GO" id="GO:0005634">
    <property type="term" value="C:nucleus"/>
    <property type="evidence" value="ECO:0007669"/>
    <property type="project" value="TreeGrafter"/>
</dbReference>
<proteinExistence type="predicted"/>
<feature type="region of interest" description="Disordered" evidence="5">
    <location>
        <begin position="171"/>
        <end position="199"/>
    </location>
</feature>
<dbReference type="Gene3D" id="1.20.5.170">
    <property type="match status" value="1"/>
</dbReference>
<dbReference type="SMART" id="SM00338">
    <property type="entry name" value="BRLZ"/>
    <property type="match status" value="1"/>
</dbReference>
<gene>
    <name evidence="7" type="ORF">CLODIP_2_CD10459</name>
</gene>
<evidence type="ECO:0000256" key="1">
    <source>
        <dbReference type="ARBA" id="ARBA00023015"/>
    </source>
</evidence>
<dbReference type="PANTHER" id="PTHR23351">
    <property type="entry name" value="FOS TRANSCRIPTION FACTOR-RELATED"/>
    <property type="match status" value="1"/>
</dbReference>
<evidence type="ECO:0000256" key="5">
    <source>
        <dbReference type="SAM" id="MobiDB-lite"/>
    </source>
</evidence>
<feature type="domain" description="BZIP" evidence="6">
    <location>
        <begin position="187"/>
        <end position="250"/>
    </location>
</feature>
<dbReference type="GO" id="GO:0000978">
    <property type="term" value="F:RNA polymerase II cis-regulatory region sequence-specific DNA binding"/>
    <property type="evidence" value="ECO:0007669"/>
    <property type="project" value="TreeGrafter"/>
</dbReference>
<organism evidence="7 8">
    <name type="scientific">Cloeon dipterum</name>
    <dbReference type="NCBI Taxonomy" id="197152"/>
    <lineage>
        <taxon>Eukaryota</taxon>
        <taxon>Metazoa</taxon>
        <taxon>Ecdysozoa</taxon>
        <taxon>Arthropoda</taxon>
        <taxon>Hexapoda</taxon>
        <taxon>Insecta</taxon>
        <taxon>Pterygota</taxon>
        <taxon>Palaeoptera</taxon>
        <taxon>Ephemeroptera</taxon>
        <taxon>Pisciforma</taxon>
        <taxon>Baetidae</taxon>
        <taxon>Cloeon</taxon>
    </lineage>
</organism>
<evidence type="ECO:0000313" key="8">
    <source>
        <dbReference type="Proteomes" id="UP000494165"/>
    </source>
</evidence>
<feature type="coiled-coil region" evidence="4">
    <location>
        <begin position="219"/>
        <end position="246"/>
    </location>
</feature>
<dbReference type="SUPFAM" id="SSF57959">
    <property type="entry name" value="Leucine zipper domain"/>
    <property type="match status" value="1"/>
</dbReference>
<accession>A0A8S1DSZ4</accession>
<dbReference type="InterPro" id="IPR004827">
    <property type="entry name" value="bZIP"/>
</dbReference>
<dbReference type="PROSITE" id="PS50217">
    <property type="entry name" value="BZIP"/>
    <property type="match status" value="1"/>
</dbReference>
<name>A0A8S1DSZ4_9INSE</name>
<keyword evidence="2" id="KW-0238">DNA-binding</keyword>
<dbReference type="InterPro" id="IPR046347">
    <property type="entry name" value="bZIP_sf"/>
</dbReference>
<dbReference type="GO" id="GO:0000981">
    <property type="term" value="F:DNA-binding transcription factor activity, RNA polymerase II-specific"/>
    <property type="evidence" value="ECO:0007669"/>
    <property type="project" value="TreeGrafter"/>
</dbReference>
<evidence type="ECO:0000259" key="6">
    <source>
        <dbReference type="PROSITE" id="PS50217"/>
    </source>
</evidence>
<dbReference type="InterPro" id="IPR000837">
    <property type="entry name" value="AP-1"/>
</dbReference>
<keyword evidence="3" id="KW-0804">Transcription</keyword>
<keyword evidence="8" id="KW-1185">Reference proteome</keyword>
<dbReference type="AlphaFoldDB" id="A0A8S1DSZ4"/>
<protein>
    <recommendedName>
        <fullName evidence="6">BZIP domain-containing protein</fullName>
    </recommendedName>
</protein>
<comment type="caution">
    <text evidence="7">The sequence shown here is derived from an EMBL/GenBank/DDBJ whole genome shotgun (WGS) entry which is preliminary data.</text>
</comment>
<dbReference type="Pfam" id="PF00170">
    <property type="entry name" value="bZIP_1"/>
    <property type="match status" value="1"/>
</dbReference>
<evidence type="ECO:0000256" key="2">
    <source>
        <dbReference type="ARBA" id="ARBA00023125"/>
    </source>
</evidence>
<dbReference type="PRINTS" id="PR00042">
    <property type="entry name" value="LEUZIPPRFOS"/>
</dbReference>
<keyword evidence="1" id="KW-0805">Transcription regulation</keyword>